<dbReference type="Proteomes" id="UP001489004">
    <property type="component" value="Unassembled WGS sequence"/>
</dbReference>
<gene>
    <name evidence="1" type="ORF">WJX72_001489</name>
</gene>
<name>A0AAW1P4N4_9CHLO</name>
<keyword evidence="2" id="KW-1185">Reference proteome</keyword>
<proteinExistence type="predicted"/>
<protein>
    <submittedName>
        <fullName evidence="1">Uncharacterized protein</fullName>
    </submittedName>
</protein>
<evidence type="ECO:0000313" key="1">
    <source>
        <dbReference type="EMBL" id="KAK9803144.1"/>
    </source>
</evidence>
<accession>A0AAW1P4N4</accession>
<organism evidence="1 2">
    <name type="scientific">[Myrmecia] bisecta</name>
    <dbReference type="NCBI Taxonomy" id="41462"/>
    <lineage>
        <taxon>Eukaryota</taxon>
        <taxon>Viridiplantae</taxon>
        <taxon>Chlorophyta</taxon>
        <taxon>core chlorophytes</taxon>
        <taxon>Trebouxiophyceae</taxon>
        <taxon>Trebouxiales</taxon>
        <taxon>Trebouxiaceae</taxon>
        <taxon>Myrmecia</taxon>
    </lineage>
</organism>
<reference evidence="1 2" key="1">
    <citation type="journal article" date="2024" name="Nat. Commun.">
        <title>Phylogenomics reveals the evolutionary origins of lichenization in chlorophyte algae.</title>
        <authorList>
            <person name="Puginier C."/>
            <person name="Libourel C."/>
            <person name="Otte J."/>
            <person name="Skaloud P."/>
            <person name="Haon M."/>
            <person name="Grisel S."/>
            <person name="Petersen M."/>
            <person name="Berrin J.G."/>
            <person name="Delaux P.M."/>
            <person name="Dal Grande F."/>
            <person name="Keller J."/>
        </authorList>
    </citation>
    <scope>NUCLEOTIDE SEQUENCE [LARGE SCALE GENOMIC DNA]</scope>
    <source>
        <strain evidence="1 2">SAG 2043</strain>
    </source>
</reference>
<sequence>MLHGRLQTRTRCRQGTARSELWATLARSLPGFEKALTLRPGSRWLPTQLNISWFGSLCCKLTRLEVVHSTAQPLTYNTVFTEYPATPSDPIAALLHMPDDIREWVGVEEGAIAFAARIPESEPIFDGWSGCNVNPSHELTMWDCMDSTFFKLANQLGGTGGLAAINFSTMSTGLGLTNNPDKAWTWGSCTPRVVASGTVPTASGARRPFVALDLLPSRRHPPTRLQPVRGSVCVIDEASEAGPAAVEHVLPRYSSQSGGFSPLVFTGSLLGADACGHFVIKALPS</sequence>
<dbReference type="AlphaFoldDB" id="A0AAW1P4N4"/>
<evidence type="ECO:0000313" key="2">
    <source>
        <dbReference type="Proteomes" id="UP001489004"/>
    </source>
</evidence>
<comment type="caution">
    <text evidence="1">The sequence shown here is derived from an EMBL/GenBank/DDBJ whole genome shotgun (WGS) entry which is preliminary data.</text>
</comment>
<dbReference type="EMBL" id="JALJOR010000023">
    <property type="protein sequence ID" value="KAK9803144.1"/>
    <property type="molecule type" value="Genomic_DNA"/>
</dbReference>